<organism evidence="2 3">
    <name type="scientific">Maioricimonas rarisocia</name>
    <dbReference type="NCBI Taxonomy" id="2528026"/>
    <lineage>
        <taxon>Bacteria</taxon>
        <taxon>Pseudomonadati</taxon>
        <taxon>Planctomycetota</taxon>
        <taxon>Planctomycetia</taxon>
        <taxon>Planctomycetales</taxon>
        <taxon>Planctomycetaceae</taxon>
        <taxon>Maioricimonas</taxon>
    </lineage>
</organism>
<dbReference type="AlphaFoldDB" id="A0A517ZBG7"/>
<evidence type="ECO:0000313" key="2">
    <source>
        <dbReference type="EMBL" id="QDU39780.1"/>
    </source>
</evidence>
<accession>A0A517ZBG7</accession>
<dbReference type="KEGG" id="mri:Mal4_41270"/>
<name>A0A517ZBG7_9PLAN</name>
<evidence type="ECO:0000313" key="3">
    <source>
        <dbReference type="Proteomes" id="UP000320496"/>
    </source>
</evidence>
<proteinExistence type="predicted"/>
<keyword evidence="1" id="KW-0472">Membrane</keyword>
<evidence type="ECO:0000256" key="1">
    <source>
        <dbReference type="SAM" id="Phobius"/>
    </source>
</evidence>
<dbReference type="OrthoDB" id="248855at2"/>
<dbReference type="RefSeq" id="WP_145370929.1">
    <property type="nucleotide sequence ID" value="NZ_CP036275.1"/>
</dbReference>
<reference evidence="2 3" key="1">
    <citation type="submission" date="2019-02" db="EMBL/GenBank/DDBJ databases">
        <title>Deep-cultivation of Planctomycetes and their phenomic and genomic characterization uncovers novel biology.</title>
        <authorList>
            <person name="Wiegand S."/>
            <person name="Jogler M."/>
            <person name="Boedeker C."/>
            <person name="Pinto D."/>
            <person name="Vollmers J."/>
            <person name="Rivas-Marin E."/>
            <person name="Kohn T."/>
            <person name="Peeters S.H."/>
            <person name="Heuer A."/>
            <person name="Rast P."/>
            <person name="Oberbeckmann S."/>
            <person name="Bunk B."/>
            <person name="Jeske O."/>
            <person name="Meyerdierks A."/>
            <person name="Storesund J.E."/>
            <person name="Kallscheuer N."/>
            <person name="Luecker S."/>
            <person name="Lage O.M."/>
            <person name="Pohl T."/>
            <person name="Merkel B.J."/>
            <person name="Hornburger P."/>
            <person name="Mueller R.-W."/>
            <person name="Bruemmer F."/>
            <person name="Labrenz M."/>
            <person name="Spormann A.M."/>
            <person name="Op den Camp H."/>
            <person name="Overmann J."/>
            <person name="Amann R."/>
            <person name="Jetten M.S.M."/>
            <person name="Mascher T."/>
            <person name="Medema M.H."/>
            <person name="Devos D.P."/>
            <person name="Kaster A.-K."/>
            <person name="Ovreas L."/>
            <person name="Rohde M."/>
            <person name="Galperin M.Y."/>
            <person name="Jogler C."/>
        </authorList>
    </citation>
    <scope>NUCLEOTIDE SEQUENCE [LARGE SCALE GENOMIC DNA]</scope>
    <source>
        <strain evidence="2 3">Mal4</strain>
    </source>
</reference>
<keyword evidence="1" id="KW-1133">Transmembrane helix</keyword>
<sequence length="282" mass="31951">MFEFFRDLDRRWVFLAMLLAVAVPILAGARFPEEPSQMVRSVFHAIDNLPEGSRVLMALDYDPASEGELHPMAAAFTRQCALKNHKMYFMTLWPPGPVMIQKQINMLQREFPDYEYGIDYVNMGFRPGYEGPIKLIVTDLKRAISADVHGTSLDQIPLTRDLKNIQQMDMIINVSAGYPGAKEWVLYAATPYGIPTVAGTTGVQSPLLMPYIPNQLTGMLGAIKAAAEYEQMLIDEYPQLKDNRQAQEALRRMGPQLVAHVFLIVLILIGNTIFFIERRRSR</sequence>
<keyword evidence="1" id="KW-0812">Transmembrane</keyword>
<dbReference type="Proteomes" id="UP000320496">
    <property type="component" value="Chromosome"/>
</dbReference>
<protein>
    <submittedName>
        <fullName evidence="2">Uncharacterized protein</fullName>
    </submittedName>
</protein>
<gene>
    <name evidence="2" type="ORF">Mal4_41270</name>
</gene>
<keyword evidence="3" id="KW-1185">Reference proteome</keyword>
<feature type="transmembrane region" description="Helical" evidence="1">
    <location>
        <begin position="257"/>
        <end position="276"/>
    </location>
</feature>
<dbReference type="EMBL" id="CP036275">
    <property type="protein sequence ID" value="QDU39780.1"/>
    <property type="molecule type" value="Genomic_DNA"/>
</dbReference>